<dbReference type="GO" id="GO:0006397">
    <property type="term" value="P:mRNA processing"/>
    <property type="evidence" value="ECO:0007669"/>
    <property type="project" value="UniProtKB-KW"/>
</dbReference>
<keyword evidence="4" id="KW-0508">mRNA splicing</keyword>
<feature type="region of interest" description="Disordered" evidence="7">
    <location>
        <begin position="290"/>
        <end position="387"/>
    </location>
</feature>
<evidence type="ECO:0000313" key="9">
    <source>
        <dbReference type="Proteomes" id="UP001249851"/>
    </source>
</evidence>
<evidence type="ECO:0000256" key="1">
    <source>
        <dbReference type="ARBA" id="ARBA00004123"/>
    </source>
</evidence>
<comment type="subcellular location">
    <subcellularLocation>
        <location evidence="1">Nucleus</location>
    </subcellularLocation>
</comment>
<feature type="compositionally biased region" description="Basic and acidic residues" evidence="7">
    <location>
        <begin position="320"/>
        <end position="343"/>
    </location>
</feature>
<keyword evidence="5" id="KW-0539">Nucleus</keyword>
<evidence type="ECO:0000256" key="7">
    <source>
        <dbReference type="SAM" id="MobiDB-lite"/>
    </source>
</evidence>
<proteinExistence type="inferred from homology"/>
<name>A0AAD9V1U2_ACRCE</name>
<reference evidence="8" key="2">
    <citation type="journal article" date="2023" name="Science">
        <title>Genomic signatures of disease resistance in endangered staghorn corals.</title>
        <authorList>
            <person name="Vollmer S.V."/>
            <person name="Selwyn J.D."/>
            <person name="Despard B.A."/>
            <person name="Roesel C.L."/>
        </authorList>
    </citation>
    <scope>NUCLEOTIDE SEQUENCE</scope>
    <source>
        <strain evidence="8">K2</strain>
    </source>
</reference>
<evidence type="ECO:0000256" key="5">
    <source>
        <dbReference type="ARBA" id="ARBA00023242"/>
    </source>
</evidence>
<evidence type="ECO:0000256" key="4">
    <source>
        <dbReference type="ARBA" id="ARBA00023187"/>
    </source>
</evidence>
<feature type="coiled-coil region" evidence="6">
    <location>
        <begin position="235"/>
        <end position="290"/>
    </location>
</feature>
<dbReference type="PANTHER" id="PTHR15217">
    <property type="entry name" value="WILMS' TUMOR 1-ASSOCIATING PROTEIN"/>
    <property type="match status" value="1"/>
</dbReference>
<feature type="region of interest" description="Disordered" evidence="7">
    <location>
        <begin position="405"/>
        <end position="430"/>
    </location>
</feature>
<comment type="similarity">
    <text evidence="2">Belongs to the fl(2)d family.</text>
</comment>
<evidence type="ECO:0000313" key="8">
    <source>
        <dbReference type="EMBL" id="KAK2558017.1"/>
    </source>
</evidence>
<keyword evidence="6" id="KW-0175">Coiled coil</keyword>
<dbReference type="AlphaFoldDB" id="A0AAD9V1U2"/>
<dbReference type="Pfam" id="PF17098">
    <property type="entry name" value="Wtap"/>
    <property type="match status" value="1"/>
</dbReference>
<reference evidence="8" key="1">
    <citation type="journal article" date="2023" name="G3 (Bethesda)">
        <title>Whole genome assembly and annotation of the endangered Caribbean coral Acropora cervicornis.</title>
        <authorList>
            <person name="Selwyn J.D."/>
            <person name="Vollmer S.V."/>
        </authorList>
    </citation>
    <scope>NUCLEOTIDE SEQUENCE</scope>
    <source>
        <strain evidence="8">K2</strain>
    </source>
</reference>
<dbReference type="GO" id="GO:0008380">
    <property type="term" value="P:RNA splicing"/>
    <property type="evidence" value="ECO:0007669"/>
    <property type="project" value="UniProtKB-KW"/>
</dbReference>
<dbReference type="PANTHER" id="PTHR15217:SF0">
    <property type="entry name" value="PRE-MRNA-SPLICING REGULATOR WTAP"/>
    <property type="match status" value="1"/>
</dbReference>
<dbReference type="EMBL" id="JARQWQ010000046">
    <property type="protein sequence ID" value="KAK2558017.1"/>
    <property type="molecule type" value="Genomic_DNA"/>
</dbReference>
<accession>A0AAD9V1U2</accession>
<feature type="compositionally biased region" description="Basic and acidic residues" evidence="7">
    <location>
        <begin position="1"/>
        <end position="13"/>
    </location>
</feature>
<feature type="region of interest" description="Disordered" evidence="7">
    <location>
        <begin position="1"/>
        <end position="24"/>
    </location>
</feature>
<comment type="caution">
    <text evidence="8">The sequence shown here is derived from an EMBL/GenBank/DDBJ whole genome shotgun (WGS) entry which is preliminary data.</text>
</comment>
<dbReference type="Proteomes" id="UP001249851">
    <property type="component" value="Unassembled WGS sequence"/>
</dbReference>
<evidence type="ECO:0000256" key="3">
    <source>
        <dbReference type="ARBA" id="ARBA00022664"/>
    </source>
</evidence>
<keyword evidence="9" id="KW-1185">Reference proteome</keyword>
<dbReference type="GO" id="GO:0005634">
    <property type="term" value="C:nucleus"/>
    <property type="evidence" value="ECO:0007669"/>
    <property type="project" value="UniProtKB-SubCell"/>
</dbReference>
<dbReference type="InterPro" id="IPR033757">
    <property type="entry name" value="WTAP"/>
</dbReference>
<gene>
    <name evidence="8" type="ORF">P5673_019585</name>
</gene>
<keyword evidence="3" id="KW-0507">mRNA processing</keyword>
<dbReference type="GO" id="GO:0000381">
    <property type="term" value="P:regulation of alternative mRNA splicing, via spliceosome"/>
    <property type="evidence" value="ECO:0007669"/>
    <property type="project" value="InterPro"/>
</dbReference>
<feature type="compositionally biased region" description="Basic and acidic residues" evidence="7">
    <location>
        <begin position="298"/>
        <end position="307"/>
    </location>
</feature>
<evidence type="ECO:0000256" key="2">
    <source>
        <dbReference type="ARBA" id="ARBA00010313"/>
    </source>
</evidence>
<dbReference type="GO" id="GO:0016556">
    <property type="term" value="P:mRNA modification"/>
    <property type="evidence" value="ECO:0007669"/>
    <property type="project" value="InterPro"/>
</dbReference>
<protein>
    <submittedName>
        <fullName evidence="8">Pre-mRNA-splicing regulator WTAP</fullName>
    </submittedName>
</protein>
<evidence type="ECO:0000256" key="6">
    <source>
        <dbReference type="SAM" id="Coils"/>
    </source>
</evidence>
<organism evidence="8 9">
    <name type="scientific">Acropora cervicornis</name>
    <name type="common">Staghorn coral</name>
    <dbReference type="NCBI Taxonomy" id="6130"/>
    <lineage>
        <taxon>Eukaryota</taxon>
        <taxon>Metazoa</taxon>
        <taxon>Cnidaria</taxon>
        <taxon>Anthozoa</taxon>
        <taxon>Hexacorallia</taxon>
        <taxon>Scleractinia</taxon>
        <taxon>Astrocoeniina</taxon>
        <taxon>Acroporidae</taxon>
        <taxon>Acropora</taxon>
    </lineage>
</organism>
<sequence length="460" mass="51578">MAENEEASKRKSEDDTELSEPLPKRVRLELQDLKDSTKEEILERVKELDDYVDFLEKKHNGSQANKELAGLLETGEKLKQQQQESTRRENVLVMRLATKEQEMQDLLVRGMLQNKESFTQIHDLKQAQNPSSIQLRSTLLDPAVNLLFQRMKTDLDSEKGKLEQAQNDLSAWKFTPDSVTGKKLMAKCRMLIQENQELGRQLSQGKVAQLEAELALQKKYSDELKGSQDELNDFVIQLDEEVEGMQSTILTLQQQLRDSKQQLAQSQEQLQTYEDKLKTNESLLANMRQEHSPVSLKCEGKEEHAQERTSTPQEEAWSSDMERATGAKENRADEINDRSDRTSPAEIRTSPSRAQCDADNNDSEERRLLSAAPETSAVPASKPVSGAPTVFSISQILSADSNVSKAKKEQNSLENGGTVQHKSPPLEPCSEITESPLVAAMGLVERIGCDSNNLNGEVTG</sequence>
<feature type="compositionally biased region" description="Polar residues" evidence="7">
    <location>
        <begin position="412"/>
        <end position="421"/>
    </location>
</feature>